<evidence type="ECO:0000256" key="13">
    <source>
        <dbReference type="ARBA" id="ARBA00023237"/>
    </source>
</evidence>
<dbReference type="InterPro" id="IPR036942">
    <property type="entry name" value="Beta-barrel_TonB_sf"/>
</dbReference>
<comment type="subcellular location">
    <subcellularLocation>
        <location evidence="1 14">Cell outer membrane</location>
        <topology evidence="1 14">Multi-pass membrane protein</topology>
    </subcellularLocation>
</comment>
<dbReference type="RefSeq" id="WP_377403416.1">
    <property type="nucleotide sequence ID" value="NZ_JBHTFQ010000005.1"/>
</dbReference>
<feature type="chain" id="PRO_5045418437" evidence="17">
    <location>
        <begin position="24"/>
        <end position="752"/>
    </location>
</feature>
<dbReference type="InterPro" id="IPR000531">
    <property type="entry name" value="Beta-barrel_TonB"/>
</dbReference>
<dbReference type="InterPro" id="IPR037066">
    <property type="entry name" value="Plug_dom_sf"/>
</dbReference>
<evidence type="ECO:0000256" key="5">
    <source>
        <dbReference type="ARBA" id="ARBA00022496"/>
    </source>
</evidence>
<feature type="short sequence motif" description="TonB C-terminal box" evidence="15">
    <location>
        <begin position="735"/>
        <end position="752"/>
    </location>
</feature>
<evidence type="ECO:0000256" key="10">
    <source>
        <dbReference type="ARBA" id="ARBA00023077"/>
    </source>
</evidence>
<evidence type="ECO:0000313" key="21">
    <source>
        <dbReference type="Proteomes" id="UP001596516"/>
    </source>
</evidence>
<dbReference type="SUPFAM" id="SSF56935">
    <property type="entry name" value="Porins"/>
    <property type="match status" value="1"/>
</dbReference>
<dbReference type="InterPro" id="IPR010917">
    <property type="entry name" value="TonB_rcpt_CS"/>
</dbReference>
<dbReference type="CDD" id="cd01347">
    <property type="entry name" value="ligand_gated_channel"/>
    <property type="match status" value="1"/>
</dbReference>
<dbReference type="PROSITE" id="PS01156">
    <property type="entry name" value="TONB_DEPENDENT_REC_2"/>
    <property type="match status" value="1"/>
</dbReference>
<keyword evidence="4 14" id="KW-1134">Transmembrane beta strand</keyword>
<dbReference type="NCBIfam" id="NF010048">
    <property type="entry name" value="PRK13524.1"/>
    <property type="match status" value="1"/>
</dbReference>
<keyword evidence="21" id="KW-1185">Reference proteome</keyword>
<keyword evidence="12 20" id="KW-0675">Receptor</keyword>
<organism evidence="20 21">
    <name type="scientific">Plastorhodobacter daqingensis</name>
    <dbReference type="NCBI Taxonomy" id="1387281"/>
    <lineage>
        <taxon>Bacteria</taxon>
        <taxon>Pseudomonadati</taxon>
        <taxon>Pseudomonadota</taxon>
        <taxon>Alphaproteobacteria</taxon>
        <taxon>Rhodobacterales</taxon>
        <taxon>Paracoccaceae</taxon>
        <taxon>Plastorhodobacter</taxon>
    </lineage>
</organism>
<dbReference type="InterPro" id="IPR039426">
    <property type="entry name" value="TonB-dep_rcpt-like"/>
</dbReference>
<keyword evidence="13 14" id="KW-0998">Cell outer membrane</keyword>
<evidence type="ECO:0000256" key="4">
    <source>
        <dbReference type="ARBA" id="ARBA00022452"/>
    </source>
</evidence>
<dbReference type="InterPro" id="IPR010105">
    <property type="entry name" value="TonB_sidphr_rcpt"/>
</dbReference>
<keyword evidence="11 14" id="KW-0472">Membrane</keyword>
<evidence type="ECO:0000256" key="16">
    <source>
        <dbReference type="RuleBase" id="RU003357"/>
    </source>
</evidence>
<evidence type="ECO:0000256" key="6">
    <source>
        <dbReference type="ARBA" id="ARBA00022692"/>
    </source>
</evidence>
<evidence type="ECO:0000256" key="12">
    <source>
        <dbReference type="ARBA" id="ARBA00023170"/>
    </source>
</evidence>
<protein>
    <submittedName>
        <fullName evidence="20">FepA family TonB-dependent siderophore receptor</fullName>
    </submittedName>
</protein>
<keyword evidence="10 16" id="KW-0798">TonB box</keyword>
<keyword evidence="5" id="KW-0410">Iron transport</keyword>
<accession>A0ABW2UL23</accession>
<dbReference type="NCBIfam" id="TIGR01783">
    <property type="entry name" value="TonB-siderophor"/>
    <property type="match status" value="1"/>
</dbReference>
<sequence length="752" mass="81037">MPRSRVLSTSALALCLLAPQLGAQTVSDSPSGDNVIVLDEIVVLSAEQQLKQAPGVSVIEADDLARQPVTNDLSQIIRRMPGVNLTGASASGQRGNQRQIDIRGMGPENTLILIDGKPVLSRNAVRMGRAGERDSRGDTNWVPAELVERIEVLRGPAAARYGSGASGGVVNIITKRPETFFGSVGLFYSAPESSKEGETSRSNFMIGGPVGERLSFRLHGNLNRSEPDARDINAGVDDTTCSFDRNGTTVTTPCPAAGREGVVNRDLGALLTWEVAPGHEIDFEAGISRQSNIFTGDRQLEIINDVLDQLANSGAETNRMTRSTYALTHRGTYDFGESTSFLQWENTRNRRYLEGLAGGPEGSIISTEQGTITLDNVTAKTEWILPLAFRGMDQMLTLGSELRAEFMHDPVSLRQDITVGTIPGIDPVGANRSPYSDQWTLGLYAEDNIHVTPQLTVTPGLRLDHNSNFGANLSPSLNASYEITPEWSLKLGVARAFKAPNLFQLNPNYVYYTRGFGCPVGYTNTGLQTGCYVVGNPDLKPETSINKEIGLAYNGVNGVDAGLTYFHNDYKDRIASGMVPVGVTTGGTNFAQVFRWENVPEAVVSGLEGNLRLPMGDAFALTANATYMIKSEDKSNGQPLSLVPDYTVNASLDWYAREDVTVTASATHYGRTPSATLTATTGVALENPAPRPAYTIANLGVVYDFTETYRLTAGVTNVFDKRILREGSVASAGANTYNEAGRAFYLGVNATF</sequence>
<evidence type="ECO:0000256" key="9">
    <source>
        <dbReference type="ARBA" id="ARBA00023065"/>
    </source>
</evidence>
<evidence type="ECO:0000256" key="17">
    <source>
        <dbReference type="SAM" id="SignalP"/>
    </source>
</evidence>
<dbReference type="Pfam" id="PF00593">
    <property type="entry name" value="TonB_dep_Rec_b-barrel"/>
    <property type="match status" value="1"/>
</dbReference>
<keyword evidence="7 17" id="KW-0732">Signal</keyword>
<dbReference type="NCBIfam" id="NF010051">
    <property type="entry name" value="PRK13528.1"/>
    <property type="match status" value="1"/>
</dbReference>
<dbReference type="EMBL" id="JBHTFQ010000005">
    <property type="protein sequence ID" value="MFC7704765.1"/>
    <property type="molecule type" value="Genomic_DNA"/>
</dbReference>
<dbReference type="Gene3D" id="2.40.170.20">
    <property type="entry name" value="TonB-dependent receptor, beta-barrel domain"/>
    <property type="match status" value="1"/>
</dbReference>
<proteinExistence type="inferred from homology"/>
<evidence type="ECO:0000256" key="3">
    <source>
        <dbReference type="ARBA" id="ARBA00022448"/>
    </source>
</evidence>
<keyword evidence="3 14" id="KW-0813">Transport</keyword>
<evidence type="ECO:0000259" key="19">
    <source>
        <dbReference type="Pfam" id="PF07715"/>
    </source>
</evidence>
<evidence type="ECO:0000256" key="11">
    <source>
        <dbReference type="ARBA" id="ARBA00023136"/>
    </source>
</evidence>
<dbReference type="InterPro" id="IPR012910">
    <property type="entry name" value="Plug_dom"/>
</dbReference>
<evidence type="ECO:0000256" key="15">
    <source>
        <dbReference type="PROSITE-ProRule" id="PRU10144"/>
    </source>
</evidence>
<evidence type="ECO:0000256" key="2">
    <source>
        <dbReference type="ARBA" id="ARBA00009810"/>
    </source>
</evidence>
<evidence type="ECO:0000256" key="14">
    <source>
        <dbReference type="PROSITE-ProRule" id="PRU01360"/>
    </source>
</evidence>
<comment type="similarity">
    <text evidence="2 14 16">Belongs to the TonB-dependent receptor family.</text>
</comment>
<gene>
    <name evidence="20" type="ORF">ACFQXB_11225</name>
</gene>
<name>A0ABW2UL23_9RHOB</name>
<keyword evidence="8" id="KW-0408">Iron</keyword>
<evidence type="ECO:0000313" key="20">
    <source>
        <dbReference type="EMBL" id="MFC7704765.1"/>
    </source>
</evidence>
<keyword evidence="6 14" id="KW-0812">Transmembrane</keyword>
<dbReference type="Pfam" id="PF07715">
    <property type="entry name" value="Plug"/>
    <property type="match status" value="1"/>
</dbReference>
<evidence type="ECO:0000256" key="7">
    <source>
        <dbReference type="ARBA" id="ARBA00022729"/>
    </source>
</evidence>
<comment type="caution">
    <text evidence="20">The sequence shown here is derived from an EMBL/GenBank/DDBJ whole genome shotgun (WGS) entry which is preliminary data.</text>
</comment>
<evidence type="ECO:0000256" key="8">
    <source>
        <dbReference type="ARBA" id="ARBA00023004"/>
    </source>
</evidence>
<dbReference type="Proteomes" id="UP001596516">
    <property type="component" value="Unassembled WGS sequence"/>
</dbReference>
<feature type="domain" description="TonB-dependent receptor-like beta-barrel" evidence="18">
    <location>
        <begin position="309"/>
        <end position="718"/>
    </location>
</feature>
<reference evidence="21" key="1">
    <citation type="journal article" date="2019" name="Int. J. Syst. Evol. Microbiol.">
        <title>The Global Catalogue of Microorganisms (GCM) 10K type strain sequencing project: providing services to taxonomists for standard genome sequencing and annotation.</title>
        <authorList>
            <consortium name="The Broad Institute Genomics Platform"/>
            <consortium name="The Broad Institute Genome Sequencing Center for Infectious Disease"/>
            <person name="Wu L."/>
            <person name="Ma J."/>
        </authorList>
    </citation>
    <scope>NUCLEOTIDE SEQUENCE [LARGE SCALE GENOMIC DNA]</scope>
    <source>
        <strain evidence="21">CGMCC 1.12750</strain>
    </source>
</reference>
<feature type="domain" description="TonB-dependent receptor plug" evidence="19">
    <location>
        <begin position="55"/>
        <end position="169"/>
    </location>
</feature>
<dbReference type="Gene3D" id="2.170.130.10">
    <property type="entry name" value="TonB-dependent receptor, plug domain"/>
    <property type="match status" value="1"/>
</dbReference>
<keyword evidence="9" id="KW-0406">Ion transport</keyword>
<dbReference type="PROSITE" id="PS52016">
    <property type="entry name" value="TONB_DEPENDENT_REC_3"/>
    <property type="match status" value="1"/>
</dbReference>
<dbReference type="InterPro" id="IPR058134">
    <property type="entry name" value="PirA/FepA/PfeA"/>
</dbReference>
<evidence type="ECO:0000259" key="18">
    <source>
        <dbReference type="Pfam" id="PF00593"/>
    </source>
</evidence>
<dbReference type="PANTHER" id="PTHR30069">
    <property type="entry name" value="TONB-DEPENDENT OUTER MEMBRANE RECEPTOR"/>
    <property type="match status" value="1"/>
</dbReference>
<feature type="signal peptide" evidence="17">
    <location>
        <begin position="1"/>
        <end position="23"/>
    </location>
</feature>
<dbReference type="PANTHER" id="PTHR30069:SF51">
    <property type="entry name" value="FERRIENTEROBACTIN RECEPTOR"/>
    <property type="match status" value="1"/>
</dbReference>
<evidence type="ECO:0000256" key="1">
    <source>
        <dbReference type="ARBA" id="ARBA00004571"/>
    </source>
</evidence>